<dbReference type="PANTHER" id="PTHR30244">
    <property type="entry name" value="TRANSAMINASE"/>
    <property type="match status" value="1"/>
</dbReference>
<dbReference type="KEGG" id="acm:AciX9_4586"/>
<dbReference type="RefSeq" id="WP_013573235.1">
    <property type="nucleotide sequence ID" value="NC_015059.1"/>
</dbReference>
<dbReference type="InterPro" id="IPR000653">
    <property type="entry name" value="DegT/StrS_aminotransferase"/>
</dbReference>
<organism evidence="6">
    <name type="scientific">Granulicella tundricola (strain ATCC BAA-1859 / DSM 23138 / MP5ACTX9)</name>
    <dbReference type="NCBI Taxonomy" id="1198114"/>
    <lineage>
        <taxon>Bacteria</taxon>
        <taxon>Pseudomonadati</taxon>
        <taxon>Acidobacteriota</taxon>
        <taxon>Terriglobia</taxon>
        <taxon>Terriglobales</taxon>
        <taxon>Acidobacteriaceae</taxon>
        <taxon>Granulicella</taxon>
    </lineage>
</organism>
<keyword evidence="1 3" id="KW-0663">Pyridoxal phosphate</keyword>
<keyword evidence="5" id="KW-0808">Transferase</keyword>
<dbReference type="eggNOG" id="COG0399">
    <property type="taxonomic scope" value="Bacteria"/>
</dbReference>
<dbReference type="InterPro" id="IPR023753">
    <property type="entry name" value="FAD/NAD-binding_dom"/>
</dbReference>
<proteinExistence type="inferred from homology"/>
<dbReference type="GO" id="GO:0030170">
    <property type="term" value="F:pyridoxal phosphate binding"/>
    <property type="evidence" value="ECO:0007669"/>
    <property type="project" value="TreeGrafter"/>
</dbReference>
<dbReference type="eggNOG" id="COG1249">
    <property type="taxonomic scope" value="Bacteria"/>
</dbReference>
<dbReference type="SUPFAM" id="SSF51905">
    <property type="entry name" value="FAD/NAD(P)-binding domain"/>
    <property type="match status" value="1"/>
</dbReference>
<dbReference type="EMBL" id="CP002484">
    <property type="protein sequence ID" value="ADW71516.1"/>
    <property type="molecule type" value="Genomic_DNA"/>
</dbReference>
<evidence type="ECO:0000259" key="4">
    <source>
        <dbReference type="Pfam" id="PF07992"/>
    </source>
</evidence>
<dbReference type="Pfam" id="PF01041">
    <property type="entry name" value="DegT_DnrJ_EryC1"/>
    <property type="match status" value="1"/>
</dbReference>
<dbReference type="Pfam" id="PF07992">
    <property type="entry name" value="Pyr_redox_2"/>
    <property type="match status" value="1"/>
</dbReference>
<dbReference type="HOGENOM" id="CLU_321790_0_0_0"/>
<dbReference type="PaxDb" id="1198114-AciX9_4586"/>
<dbReference type="OrthoDB" id="9810913at2"/>
<keyword evidence="5" id="KW-0032">Aminotransferase</keyword>
<geneLocation type="plasmid" evidence="5 6">
    <name>pACIX904</name>
</geneLocation>
<dbReference type="PRINTS" id="PR00368">
    <property type="entry name" value="FADPNR"/>
</dbReference>
<dbReference type="Gene3D" id="3.40.640.10">
    <property type="entry name" value="Type I PLP-dependent aspartate aminotransferase-like (Major domain)"/>
    <property type="match status" value="1"/>
</dbReference>
<protein>
    <submittedName>
        <fullName evidence="5">DegT/DnrJ/EryC1/StrS aminotransferase</fullName>
    </submittedName>
</protein>
<accession>E8X7T2</accession>
<feature type="domain" description="FAD/NAD(P)-binding" evidence="4">
    <location>
        <begin position="10"/>
        <end position="263"/>
    </location>
</feature>
<keyword evidence="6" id="KW-1185">Reference proteome</keyword>
<gene>
    <name evidence="5" type="ordered locus">AciX9_4586</name>
</gene>
<dbReference type="AlphaFoldDB" id="E8X7T2"/>
<dbReference type="SUPFAM" id="SSF53383">
    <property type="entry name" value="PLP-dependent transferases"/>
    <property type="match status" value="1"/>
</dbReference>
<name>E8X7T2_GRATM</name>
<reference evidence="6" key="1">
    <citation type="submission" date="2011-01" db="EMBL/GenBank/DDBJ databases">
        <title>Complete sequence of plasmid4 of Acidobacterium sp. MP5ACTX9.</title>
        <authorList>
            <consortium name="US DOE Joint Genome Institute"/>
            <person name="Lucas S."/>
            <person name="Copeland A."/>
            <person name="Lapidus A."/>
            <person name="Cheng J.-F."/>
            <person name="Goodwin L."/>
            <person name="Pitluck S."/>
            <person name="Teshima H."/>
            <person name="Detter J.C."/>
            <person name="Han C."/>
            <person name="Tapia R."/>
            <person name="Land M."/>
            <person name="Hauser L."/>
            <person name="Kyrpides N."/>
            <person name="Ivanova N."/>
            <person name="Ovchinnikova G."/>
            <person name="Pagani I."/>
            <person name="Rawat S.R."/>
            <person name="Mannisto M."/>
            <person name="Haggblom M.M."/>
            <person name="Woyke T."/>
        </authorList>
    </citation>
    <scope>NUCLEOTIDE SEQUENCE [LARGE SCALE GENOMIC DNA]</scope>
    <source>
        <strain evidence="6">MP5ACTX9</strain>
        <plasmid evidence="6">Plasmid pACIX904</plasmid>
    </source>
</reference>
<sequence>MNCSATASFALVVVGAGPAGIAPLLAASKEEKLGDLLKAGVIIIDDSDRIGAGTIGSYAIRSDSTALAILDIIMRPHDDAFTALRDNPIVLEVAAYGNDAVPLSLAGEFLHLLGTTVLDLVAASPRGRILRNTHALFVRQISPHEWDTHVFDRDRGIAEVLRSSSVVLATGAHQPEARLFLEAVAGQPLLPRYKGRVLQSGYALTSVGLSDIAARLEDREQARIVIVGGSTSAGAVAHAMLNRLPSSSQFGPESITILHRRPLHIFYSSVAEAEADGYTEFGPLDVCPLSGRVYRLGGFRLDSRELIMSVRGIGGRPPEPRVRLQLISPEKSFQCQKLLDEADVIIAAMGYLPRALPIFDEKNQPIALMLERNGSNRLVDAYCRVLDQHGAAISGLFAIGLAAGHPPDRELGGEATFEGQINSLWLWQHALGNRIVSQVLDRSRTLLVPQSKAPLPTLVTQVQAKPQVRHIQEDLVQVPFLESPRLQIERRSHSRHILPPDAPLPLIRPNPPKLSHNGAALAAIEDSGIYSNYGPVNSRFELALIDKLFIRGSCLTVCNATIGLMLAIREVIEERQSPKRRFALMPSFTFAATAHAAVWNGLIPLLCDIDPETWLPSHQAEELLLKQYKDQIAVIIPYATFGNNLDLARYERIAKEQGIPIVIDAAASLGSLDERGLAFGTDFPWPVVFSMHATKIFSMGEGGVIYCSNAKRIDRLRSMGSFGFESPRVSTLPGLNSKLSEVSALTALLQLDQFDTVLERRKVLTRKYMQKLPGWQRQKLNGIPALSFESVLLPAPLVSFRASIIETLKEKGIGAGTYFSPHIAEHPYFIDRTVSGCLDVTADISSRILTLPMFDNMLERDIVFVCASLWNVLRTLQPNQETILDARDNPRRSLPSAKVG</sequence>
<evidence type="ECO:0000313" key="6">
    <source>
        <dbReference type="Proteomes" id="UP000000343"/>
    </source>
</evidence>
<comment type="similarity">
    <text evidence="2 3">Belongs to the DegT/DnrJ/EryC1 family.</text>
</comment>
<keyword evidence="5" id="KW-0614">Plasmid</keyword>
<dbReference type="InterPro" id="IPR036188">
    <property type="entry name" value="FAD/NAD-bd_sf"/>
</dbReference>
<evidence type="ECO:0000256" key="2">
    <source>
        <dbReference type="ARBA" id="ARBA00037999"/>
    </source>
</evidence>
<dbReference type="PANTHER" id="PTHR30244:SF9">
    <property type="entry name" value="PROTEIN RV3402C"/>
    <property type="match status" value="1"/>
</dbReference>
<evidence type="ECO:0000313" key="5">
    <source>
        <dbReference type="EMBL" id="ADW71516.1"/>
    </source>
</evidence>
<dbReference type="GO" id="GO:0008483">
    <property type="term" value="F:transaminase activity"/>
    <property type="evidence" value="ECO:0007669"/>
    <property type="project" value="UniProtKB-KW"/>
</dbReference>
<dbReference type="GO" id="GO:0000271">
    <property type="term" value="P:polysaccharide biosynthetic process"/>
    <property type="evidence" value="ECO:0007669"/>
    <property type="project" value="TreeGrafter"/>
</dbReference>
<dbReference type="InterPro" id="IPR015424">
    <property type="entry name" value="PyrdxlP-dep_Trfase"/>
</dbReference>
<dbReference type="Proteomes" id="UP000000343">
    <property type="component" value="Plasmid pACIX904"/>
</dbReference>
<evidence type="ECO:0000256" key="1">
    <source>
        <dbReference type="ARBA" id="ARBA00022898"/>
    </source>
</evidence>
<dbReference type="GO" id="GO:0016491">
    <property type="term" value="F:oxidoreductase activity"/>
    <property type="evidence" value="ECO:0007669"/>
    <property type="project" value="InterPro"/>
</dbReference>
<dbReference type="InterPro" id="IPR015421">
    <property type="entry name" value="PyrdxlP-dep_Trfase_major"/>
</dbReference>
<evidence type="ECO:0000256" key="3">
    <source>
        <dbReference type="RuleBase" id="RU004508"/>
    </source>
</evidence>
<dbReference type="Gene3D" id="3.50.50.60">
    <property type="entry name" value="FAD/NAD(P)-binding domain"/>
    <property type="match status" value="1"/>
</dbReference>